<feature type="domain" description="C2H2-type" evidence="11">
    <location>
        <begin position="417"/>
        <end position="444"/>
    </location>
</feature>
<dbReference type="InterPro" id="IPR056438">
    <property type="entry name" value="Znf-C2H2_CTCF"/>
</dbReference>
<keyword evidence="4 9" id="KW-0863">Zinc-finger</keyword>
<evidence type="ECO:0000259" key="11">
    <source>
        <dbReference type="PROSITE" id="PS50157"/>
    </source>
</evidence>
<feature type="region of interest" description="Disordered" evidence="10">
    <location>
        <begin position="942"/>
        <end position="970"/>
    </location>
</feature>
<keyword evidence="2" id="KW-0479">Metal-binding</keyword>
<feature type="domain" description="C2H2-type" evidence="11">
    <location>
        <begin position="559"/>
        <end position="587"/>
    </location>
</feature>
<feature type="domain" description="C2H2-type" evidence="11">
    <location>
        <begin position="827"/>
        <end position="855"/>
    </location>
</feature>
<feature type="domain" description="C2H2-type" evidence="11">
    <location>
        <begin position="742"/>
        <end position="769"/>
    </location>
</feature>
<feature type="region of interest" description="Disordered" evidence="10">
    <location>
        <begin position="128"/>
        <end position="152"/>
    </location>
</feature>
<keyword evidence="5" id="KW-0862">Zinc</keyword>
<accession>A0ABM1YHH0</accession>
<evidence type="ECO:0000256" key="2">
    <source>
        <dbReference type="ARBA" id="ARBA00022723"/>
    </source>
</evidence>
<feature type="domain" description="C2H2-type" evidence="11">
    <location>
        <begin position="389"/>
        <end position="417"/>
    </location>
</feature>
<feature type="domain" description="C2H2-type" evidence="11">
    <location>
        <begin position="590"/>
        <end position="618"/>
    </location>
</feature>
<keyword evidence="3" id="KW-0677">Repeat</keyword>
<evidence type="ECO:0000313" key="13">
    <source>
        <dbReference type="Proteomes" id="UP000069940"/>
    </source>
</evidence>
<dbReference type="SUPFAM" id="SSF57667">
    <property type="entry name" value="beta-beta-alpha zinc fingers"/>
    <property type="match status" value="10"/>
</dbReference>
<feature type="domain" description="C2H2-type" evidence="11">
    <location>
        <begin position="534"/>
        <end position="556"/>
    </location>
</feature>
<evidence type="ECO:0000256" key="1">
    <source>
        <dbReference type="ARBA" id="ARBA00004123"/>
    </source>
</evidence>
<reference evidence="12" key="2">
    <citation type="submission" date="2025-05" db="UniProtKB">
        <authorList>
            <consortium name="EnsemblMetazoa"/>
        </authorList>
    </citation>
    <scope>IDENTIFICATION</scope>
    <source>
        <strain evidence="12">Foshan</strain>
    </source>
</reference>
<organism evidence="12 13">
    <name type="scientific">Aedes albopictus</name>
    <name type="common">Asian tiger mosquito</name>
    <name type="synonym">Stegomyia albopicta</name>
    <dbReference type="NCBI Taxonomy" id="7160"/>
    <lineage>
        <taxon>Eukaryota</taxon>
        <taxon>Metazoa</taxon>
        <taxon>Ecdysozoa</taxon>
        <taxon>Arthropoda</taxon>
        <taxon>Hexapoda</taxon>
        <taxon>Insecta</taxon>
        <taxon>Pterygota</taxon>
        <taxon>Neoptera</taxon>
        <taxon>Endopterygota</taxon>
        <taxon>Diptera</taxon>
        <taxon>Nematocera</taxon>
        <taxon>Culicoidea</taxon>
        <taxon>Culicidae</taxon>
        <taxon>Culicinae</taxon>
        <taxon>Aedini</taxon>
        <taxon>Aedes</taxon>
        <taxon>Stegomyia</taxon>
    </lineage>
</organism>
<feature type="domain" description="C2H2-type" evidence="11">
    <location>
        <begin position="474"/>
        <end position="501"/>
    </location>
</feature>
<keyword evidence="8" id="KW-0539">Nucleus</keyword>
<sequence length="994" mass="114900">MANDGEVTVVKEEEGDGKNDQEEETETVDVDNEPSPPSMLPLHGLQSMFDTIDYLIVQDGYQCAACPGSGRRSFPDMPALRRHMVRHVKGGDAKTPINATNKELLCNHCNRTFERVDQLRKHLLEALNNEYGPGRSDSDDSDDYDDDDLENKDDGESIIYIVKNGRLTCSACDAEFGPVSRWNREKFKLHVGEVHWKPSPHKCNECGKRFNDPDKLGRHILRHAKSQEVGWMGSQPSTSGLAENIKKEEQDPIDSTVPITANDEDDEVHDPMDILQPEVQVKVEVQDGDEPHDYTVEGGASESPSSESESSESDSDSDYNRRRRRGKNRKVKTKTMKAKIKRPAAAREIPGGEDGSIILACRLCDEGFLVQELLDRHMAQKHDDRERPFQCSECSKTYLTNGSLQEHIRMAHSGVKFTCTECGLNLSTKSALKRHMQGHTAEGYFCEICKEKFSSHTVLVRHKRRIHEKTPKNFICLDCGSTYDDNASLSEHRLSHTNIRKWECETCGMKFKRSHNLSIHRKTHLVEKKPLPTVKCEECDETFTTKMALTAHRYVHGRFVCKLCKKVFETQSGLIQHRKDIHKLIKHHGTECRTCHQKFQNSEELLEHREQEHADDPLLECPICKATYSTPAALRTHSRYHDKVILYNCVNCPEVFNSQLLLDRHLKVDHKNEKNHICDLCGKGFPTKRQIAAHLIRHKKPPQKSQCYLPGSFICDICGKEFRFRMTLNRHVFNTHTNQNNFKCDQCDKVLSSAEGLKLHMRYHSDDQSIMCEICGRAFLQPYRLKVHMESHMREGNDYRCHICSRSCRDPQKLEKHMKLHTGETQFNCKLCQRFFVTKRHYKLHMQRIHETEVKCLRCDKMFPSAKKMRLHIKIHDFPDYLECPKCFTCVKDKKTMGRHMQQHEYEGIRFPCHYCPLTFVSKKTRRRHERVIHSDKTVQLVGHQMTNEDEEEEEGDGEDDEEEVDHYEGVEVVDDEAYMALIVEEREDEVSVG</sequence>
<feature type="domain" description="C2H2-type" evidence="11">
    <location>
        <begin position="444"/>
        <end position="472"/>
    </location>
</feature>
<feature type="domain" description="C2H2-type" evidence="11">
    <location>
        <begin position="799"/>
        <end position="826"/>
    </location>
</feature>
<feature type="compositionally biased region" description="Acidic residues" evidence="10">
    <location>
        <begin position="948"/>
        <end position="970"/>
    </location>
</feature>
<feature type="domain" description="C2H2-type" evidence="11">
    <location>
        <begin position="770"/>
        <end position="797"/>
    </location>
</feature>
<evidence type="ECO:0000256" key="4">
    <source>
        <dbReference type="ARBA" id="ARBA00022771"/>
    </source>
</evidence>
<feature type="compositionally biased region" description="Acidic residues" evidence="10">
    <location>
        <begin position="21"/>
        <end position="32"/>
    </location>
</feature>
<feature type="domain" description="C2H2-type" evidence="11">
    <location>
        <begin position="911"/>
        <end position="939"/>
    </location>
</feature>
<dbReference type="Pfam" id="PF13912">
    <property type="entry name" value="zf-C2H2_6"/>
    <property type="match status" value="2"/>
</dbReference>
<feature type="domain" description="C2H2-type" evidence="11">
    <location>
        <begin position="854"/>
        <end position="876"/>
    </location>
</feature>
<feature type="domain" description="C2H2-type" evidence="11">
    <location>
        <begin position="676"/>
        <end position="703"/>
    </location>
</feature>
<name>A0ABM1YHH0_AEDAL</name>
<protein>
    <recommendedName>
        <fullName evidence="11">C2H2-type domain-containing protein</fullName>
    </recommendedName>
</protein>
<dbReference type="RefSeq" id="XP_019531455.3">
    <property type="nucleotide sequence ID" value="XM_019675910.4"/>
</dbReference>
<evidence type="ECO:0000256" key="8">
    <source>
        <dbReference type="ARBA" id="ARBA00023242"/>
    </source>
</evidence>
<evidence type="ECO:0000256" key="5">
    <source>
        <dbReference type="ARBA" id="ARBA00022833"/>
    </source>
</evidence>
<evidence type="ECO:0000256" key="10">
    <source>
        <dbReference type="SAM" id="MobiDB-lite"/>
    </source>
</evidence>
<dbReference type="PROSITE" id="PS50157">
    <property type="entry name" value="ZINC_FINGER_C2H2_2"/>
    <property type="match status" value="20"/>
</dbReference>
<evidence type="ECO:0000313" key="12">
    <source>
        <dbReference type="EnsemblMetazoa" id="AALFPA23_009191.P12613"/>
    </source>
</evidence>
<feature type="domain" description="C2H2-type" evidence="11">
    <location>
        <begin position="201"/>
        <end position="228"/>
    </location>
</feature>
<proteinExistence type="predicted"/>
<feature type="compositionally biased region" description="Basic and acidic residues" evidence="10">
    <location>
        <begin position="9"/>
        <end position="20"/>
    </location>
</feature>
<evidence type="ECO:0000256" key="9">
    <source>
        <dbReference type="PROSITE-ProRule" id="PRU00042"/>
    </source>
</evidence>
<dbReference type="EnsemblMetazoa" id="AALFPA23_009191.R12613">
    <property type="protein sequence ID" value="AALFPA23_009191.P12613"/>
    <property type="gene ID" value="AALFPA23_009191"/>
</dbReference>
<evidence type="ECO:0000256" key="7">
    <source>
        <dbReference type="ARBA" id="ARBA00023163"/>
    </source>
</evidence>
<dbReference type="InterPro" id="IPR036236">
    <property type="entry name" value="Znf_C2H2_sf"/>
</dbReference>
<evidence type="ECO:0000256" key="6">
    <source>
        <dbReference type="ARBA" id="ARBA00023015"/>
    </source>
</evidence>
<dbReference type="InterPro" id="IPR013087">
    <property type="entry name" value="Znf_C2H2_type"/>
</dbReference>
<feature type="compositionally biased region" description="Basic residues" evidence="10">
    <location>
        <begin position="321"/>
        <end position="344"/>
    </location>
</feature>
<dbReference type="InterPro" id="IPR050636">
    <property type="entry name" value="C2H2-ZF_domain-containing"/>
</dbReference>
<dbReference type="PANTHER" id="PTHR47772">
    <property type="entry name" value="ZINC FINGER PROTEIN 200"/>
    <property type="match status" value="1"/>
</dbReference>
<keyword evidence="7" id="KW-0804">Transcription</keyword>
<feature type="region of interest" description="Disordered" evidence="10">
    <location>
        <begin position="289"/>
        <end position="345"/>
    </location>
</feature>
<feature type="domain" description="C2H2-type" evidence="11">
    <location>
        <begin position="647"/>
        <end position="675"/>
    </location>
</feature>
<dbReference type="Pfam" id="PF00096">
    <property type="entry name" value="zf-C2H2"/>
    <property type="match status" value="8"/>
</dbReference>
<feature type="domain" description="C2H2-type" evidence="11">
    <location>
        <begin position="502"/>
        <end position="529"/>
    </location>
</feature>
<evidence type="ECO:0000256" key="3">
    <source>
        <dbReference type="ARBA" id="ARBA00022737"/>
    </source>
</evidence>
<dbReference type="PANTHER" id="PTHR47772:SF13">
    <property type="entry name" value="GASTRULA ZINC FINGER PROTEIN XLCGF49.1-LIKE-RELATED"/>
    <property type="match status" value="1"/>
</dbReference>
<feature type="domain" description="C2H2-type" evidence="11">
    <location>
        <begin position="619"/>
        <end position="641"/>
    </location>
</feature>
<feature type="region of interest" description="Disordered" evidence="10">
    <location>
        <begin position="247"/>
        <end position="269"/>
    </location>
</feature>
<feature type="domain" description="C2H2-type" evidence="11">
    <location>
        <begin position="713"/>
        <end position="741"/>
    </location>
</feature>
<reference evidence="13" key="1">
    <citation type="journal article" date="2015" name="Proc. Natl. Acad. Sci. U.S.A.">
        <title>Genome sequence of the Asian Tiger mosquito, Aedes albopictus, reveals insights into its biology, genetics, and evolution.</title>
        <authorList>
            <person name="Chen X.G."/>
            <person name="Jiang X."/>
            <person name="Gu J."/>
            <person name="Xu M."/>
            <person name="Wu Y."/>
            <person name="Deng Y."/>
            <person name="Zhang C."/>
            <person name="Bonizzoni M."/>
            <person name="Dermauw W."/>
            <person name="Vontas J."/>
            <person name="Armbruster P."/>
            <person name="Huang X."/>
            <person name="Yang Y."/>
            <person name="Zhang H."/>
            <person name="He W."/>
            <person name="Peng H."/>
            <person name="Liu Y."/>
            <person name="Wu K."/>
            <person name="Chen J."/>
            <person name="Lirakis M."/>
            <person name="Topalis P."/>
            <person name="Van Leeuwen T."/>
            <person name="Hall A.B."/>
            <person name="Jiang X."/>
            <person name="Thorpe C."/>
            <person name="Mueller R.L."/>
            <person name="Sun C."/>
            <person name="Waterhouse R.M."/>
            <person name="Yan G."/>
            <person name="Tu Z.J."/>
            <person name="Fang X."/>
            <person name="James A.A."/>
        </authorList>
    </citation>
    <scope>NUCLEOTIDE SEQUENCE [LARGE SCALE GENOMIC DNA]</scope>
    <source>
        <strain evidence="13">Foshan</strain>
    </source>
</reference>
<keyword evidence="13" id="KW-1185">Reference proteome</keyword>
<dbReference type="Gene3D" id="3.30.160.60">
    <property type="entry name" value="Classic Zinc Finger"/>
    <property type="match status" value="14"/>
</dbReference>
<feature type="compositionally biased region" description="Acidic residues" evidence="10">
    <location>
        <begin position="139"/>
        <end position="152"/>
    </location>
</feature>
<dbReference type="SMART" id="SM00355">
    <property type="entry name" value="ZnF_C2H2"/>
    <property type="match status" value="24"/>
</dbReference>
<dbReference type="PROSITE" id="PS00028">
    <property type="entry name" value="ZINC_FINGER_C2H2_1"/>
    <property type="match status" value="19"/>
</dbReference>
<keyword evidence="6" id="KW-0805">Transcription regulation</keyword>
<comment type="subcellular location">
    <subcellularLocation>
        <location evidence="1">Nucleus</location>
    </subcellularLocation>
</comment>
<feature type="domain" description="C2H2-type" evidence="11">
    <location>
        <begin position="104"/>
        <end position="133"/>
    </location>
</feature>
<dbReference type="GeneID" id="109403167"/>
<feature type="region of interest" description="Disordered" evidence="10">
    <location>
        <begin position="1"/>
        <end position="39"/>
    </location>
</feature>
<dbReference type="Proteomes" id="UP000069940">
    <property type="component" value="Unassembled WGS sequence"/>
</dbReference>
<dbReference type="Pfam" id="PF23611">
    <property type="entry name" value="zf-C2H2_16"/>
    <property type="match status" value="1"/>
</dbReference>